<evidence type="ECO:0000256" key="5">
    <source>
        <dbReference type="ARBA" id="ARBA00019422"/>
    </source>
</evidence>
<evidence type="ECO:0000256" key="9">
    <source>
        <dbReference type="ARBA" id="ARBA00022771"/>
    </source>
</evidence>
<name>A0A0D0E8V8_9AGAM</name>
<protein>
    <recommendedName>
        <fullName evidence="5 16">Non-structural maintenance of chromosomes element 1 homolog</fullName>
        <ecNumber evidence="4 16">2.3.2.27</ecNumber>
    </recommendedName>
</protein>
<dbReference type="GO" id="GO:0061630">
    <property type="term" value="F:ubiquitin protein ligase activity"/>
    <property type="evidence" value="ECO:0007669"/>
    <property type="project" value="UniProtKB-EC"/>
</dbReference>
<keyword evidence="7 16" id="KW-0479">Metal-binding</keyword>
<dbReference type="PANTHER" id="PTHR20973">
    <property type="entry name" value="NON-SMC ELEMENT 1-RELATED"/>
    <property type="match status" value="1"/>
</dbReference>
<dbReference type="Pfam" id="PF07574">
    <property type="entry name" value="SMC_Nse1"/>
    <property type="match status" value="1"/>
</dbReference>
<dbReference type="InterPro" id="IPR011513">
    <property type="entry name" value="Nse1"/>
</dbReference>
<dbReference type="GO" id="GO:0000724">
    <property type="term" value="P:double-strand break repair via homologous recombination"/>
    <property type="evidence" value="ECO:0007669"/>
    <property type="project" value="TreeGrafter"/>
</dbReference>
<dbReference type="Pfam" id="PF08746">
    <property type="entry name" value="zf-RING-like"/>
    <property type="match status" value="1"/>
</dbReference>
<dbReference type="PANTHER" id="PTHR20973:SF0">
    <property type="entry name" value="NON-STRUCTURAL MAINTENANCE OF CHROMOSOMES ELEMENT 1 HOMOLOG"/>
    <property type="match status" value="1"/>
</dbReference>
<proteinExistence type="inferred from homology"/>
<dbReference type="SUPFAM" id="SSF57850">
    <property type="entry name" value="RING/U-box"/>
    <property type="match status" value="1"/>
</dbReference>
<feature type="compositionally biased region" description="Basic and acidic residues" evidence="17">
    <location>
        <begin position="253"/>
        <end position="270"/>
    </location>
</feature>
<evidence type="ECO:0000313" key="20">
    <source>
        <dbReference type="Proteomes" id="UP000054538"/>
    </source>
</evidence>
<reference evidence="19 20" key="1">
    <citation type="submission" date="2014-04" db="EMBL/GenBank/DDBJ databases">
        <authorList>
            <consortium name="DOE Joint Genome Institute"/>
            <person name="Kuo A."/>
            <person name="Kohler A."/>
            <person name="Jargeat P."/>
            <person name="Nagy L.G."/>
            <person name="Floudas D."/>
            <person name="Copeland A."/>
            <person name="Barry K.W."/>
            <person name="Cichocki N."/>
            <person name="Veneault-Fourrey C."/>
            <person name="LaButti K."/>
            <person name="Lindquist E.A."/>
            <person name="Lipzen A."/>
            <person name="Lundell T."/>
            <person name="Morin E."/>
            <person name="Murat C."/>
            <person name="Sun H."/>
            <person name="Tunlid A."/>
            <person name="Henrissat B."/>
            <person name="Grigoriev I.V."/>
            <person name="Hibbett D.S."/>
            <person name="Martin F."/>
            <person name="Nordberg H.P."/>
            <person name="Cantor M.N."/>
            <person name="Hua S.X."/>
        </authorList>
    </citation>
    <scope>NUCLEOTIDE SEQUENCE [LARGE SCALE GENOMIC DNA]</scope>
    <source>
        <strain evidence="19 20">Ve08.2h10</strain>
    </source>
</reference>
<keyword evidence="6 16" id="KW-0808">Transferase</keyword>
<dbReference type="Gene3D" id="3.30.40.10">
    <property type="entry name" value="Zinc/RING finger domain, C3HC4 (zinc finger)"/>
    <property type="match status" value="1"/>
</dbReference>
<dbReference type="GO" id="GO:0005634">
    <property type="term" value="C:nucleus"/>
    <property type="evidence" value="ECO:0007669"/>
    <property type="project" value="UniProtKB-SubCell"/>
</dbReference>
<evidence type="ECO:0000256" key="13">
    <source>
        <dbReference type="ARBA" id="ARBA00023204"/>
    </source>
</evidence>
<dbReference type="PROSITE" id="PS50089">
    <property type="entry name" value="ZF_RING_2"/>
    <property type="match status" value="1"/>
</dbReference>
<keyword evidence="9 15" id="KW-0863">Zinc-finger</keyword>
<dbReference type="GO" id="GO:0008270">
    <property type="term" value="F:zinc ion binding"/>
    <property type="evidence" value="ECO:0007669"/>
    <property type="project" value="UniProtKB-KW"/>
</dbReference>
<dbReference type="EMBL" id="KN824878">
    <property type="protein sequence ID" value="KIK98854.1"/>
    <property type="molecule type" value="Genomic_DNA"/>
</dbReference>
<dbReference type="STRING" id="930991.A0A0D0E8V8"/>
<evidence type="ECO:0000256" key="2">
    <source>
        <dbReference type="ARBA" id="ARBA00004123"/>
    </source>
</evidence>
<feature type="region of interest" description="Disordered" evidence="17">
    <location>
        <begin position="246"/>
        <end position="336"/>
    </location>
</feature>
<organism evidence="19 20">
    <name type="scientific">Paxillus rubicundulus Ve08.2h10</name>
    <dbReference type="NCBI Taxonomy" id="930991"/>
    <lineage>
        <taxon>Eukaryota</taxon>
        <taxon>Fungi</taxon>
        <taxon>Dikarya</taxon>
        <taxon>Basidiomycota</taxon>
        <taxon>Agaricomycotina</taxon>
        <taxon>Agaricomycetes</taxon>
        <taxon>Agaricomycetidae</taxon>
        <taxon>Boletales</taxon>
        <taxon>Paxilineae</taxon>
        <taxon>Paxillaceae</taxon>
        <taxon>Paxillus</taxon>
    </lineage>
</organism>
<keyword evidence="11 16" id="KW-0862">Zinc</keyword>
<evidence type="ECO:0000256" key="16">
    <source>
        <dbReference type="RuleBase" id="RU368018"/>
    </source>
</evidence>
<keyword evidence="14 16" id="KW-0539">Nucleus</keyword>
<comment type="function">
    <text evidence="16">Acts in a DNA repair pathway for removal of UV-induced DNA damage that is distinct from classical nucleotide excision repair and in repair of ionizing radiation damage. Functions in homologous recombination repair of DNA double strand breaks and in recovery of stalled replication forks.</text>
</comment>
<dbReference type="GO" id="GO:0030915">
    <property type="term" value="C:Smc5-Smc6 complex"/>
    <property type="evidence" value="ECO:0007669"/>
    <property type="project" value="UniProtKB-UniRule"/>
</dbReference>
<dbReference type="InterPro" id="IPR001841">
    <property type="entry name" value="Znf_RING"/>
</dbReference>
<dbReference type="EC" id="2.3.2.27" evidence="4 16"/>
<dbReference type="FunFam" id="1.10.10.10:FF:000270">
    <property type="entry name" value="Non-structural maintenance of chromosomes element 1 homolog"/>
    <property type="match status" value="1"/>
</dbReference>
<dbReference type="InParanoid" id="A0A0D0E8V8"/>
<dbReference type="InterPro" id="IPR036388">
    <property type="entry name" value="WH-like_DNA-bd_sf"/>
</dbReference>
<feature type="compositionally biased region" description="Acidic residues" evidence="17">
    <location>
        <begin position="271"/>
        <end position="287"/>
    </location>
</feature>
<feature type="domain" description="RING-type" evidence="18">
    <location>
        <begin position="195"/>
        <end position="236"/>
    </location>
</feature>
<keyword evidence="13 16" id="KW-0234">DNA repair</keyword>
<evidence type="ECO:0000256" key="4">
    <source>
        <dbReference type="ARBA" id="ARBA00012483"/>
    </source>
</evidence>
<evidence type="ECO:0000256" key="17">
    <source>
        <dbReference type="SAM" id="MobiDB-lite"/>
    </source>
</evidence>
<keyword evidence="10 16" id="KW-0833">Ubl conjugation pathway</keyword>
<dbReference type="Gene3D" id="1.10.10.10">
    <property type="entry name" value="Winged helix-like DNA-binding domain superfamily/Winged helix DNA-binding domain"/>
    <property type="match status" value="1"/>
</dbReference>
<dbReference type="FunCoup" id="A0A0D0E8V8">
    <property type="interactions" value="114"/>
</dbReference>
<evidence type="ECO:0000313" key="19">
    <source>
        <dbReference type="EMBL" id="KIK98854.1"/>
    </source>
</evidence>
<sequence>MVSSNDVQRLFLQAVFSRGILSFKHAQVLWGKCIDAVKAANPTLDMRFSDSREEWDRFVVAINNALNCLHLEFRHLTDEKTGVEMYAVVNTKDDEVAQMATDYTPAEIAYFKAVVEQIMLAPHESYSVSSLAALREVNSLKSNMTKTQAEVVLSSFVAKGWLLKSKRGRYSLSTRTVLELLPYLKSNYPEECQECIICMEMVTRGVACNTLNCRTRIHHHCFVKLRARRAQCPSCTKEWPQDAKNLTPVGEAAIKDGQDEGRRLRRKSDEASDEEEEEEFRMEEDEPSQPTQSGRRGKQKQKASAVDVDESEDEGNVDEAPRRTQVNGRRRSTRAR</sequence>
<dbReference type="AlphaFoldDB" id="A0A0D0E8V8"/>
<reference evidence="20" key="2">
    <citation type="submission" date="2015-01" db="EMBL/GenBank/DDBJ databases">
        <title>Evolutionary Origins and Diversification of the Mycorrhizal Mutualists.</title>
        <authorList>
            <consortium name="DOE Joint Genome Institute"/>
            <consortium name="Mycorrhizal Genomics Consortium"/>
            <person name="Kohler A."/>
            <person name="Kuo A."/>
            <person name="Nagy L.G."/>
            <person name="Floudas D."/>
            <person name="Copeland A."/>
            <person name="Barry K.W."/>
            <person name="Cichocki N."/>
            <person name="Veneault-Fourrey C."/>
            <person name="LaButti K."/>
            <person name="Lindquist E.A."/>
            <person name="Lipzen A."/>
            <person name="Lundell T."/>
            <person name="Morin E."/>
            <person name="Murat C."/>
            <person name="Riley R."/>
            <person name="Ohm R."/>
            <person name="Sun H."/>
            <person name="Tunlid A."/>
            <person name="Henrissat B."/>
            <person name="Grigoriev I.V."/>
            <person name="Hibbett D.S."/>
            <person name="Martin F."/>
        </authorList>
    </citation>
    <scope>NUCLEOTIDE SEQUENCE [LARGE SCALE GENOMIC DNA]</scope>
    <source>
        <strain evidence="20">Ve08.2h10</strain>
    </source>
</reference>
<evidence type="ECO:0000256" key="10">
    <source>
        <dbReference type="ARBA" id="ARBA00022786"/>
    </source>
</evidence>
<keyword evidence="20" id="KW-1185">Reference proteome</keyword>
<dbReference type="HOGENOM" id="CLU_045153_1_0_1"/>
<accession>A0A0D0E8V8</accession>
<keyword evidence="12 16" id="KW-0233">DNA recombination</keyword>
<evidence type="ECO:0000256" key="15">
    <source>
        <dbReference type="PROSITE-ProRule" id="PRU00175"/>
    </source>
</evidence>
<comment type="subunit">
    <text evidence="16">Component of the Smc5-Smc6 complex.</text>
</comment>
<evidence type="ECO:0000256" key="7">
    <source>
        <dbReference type="ARBA" id="ARBA00022723"/>
    </source>
</evidence>
<evidence type="ECO:0000256" key="14">
    <source>
        <dbReference type="ARBA" id="ARBA00023242"/>
    </source>
</evidence>
<feature type="compositionally biased region" description="Acidic residues" evidence="17">
    <location>
        <begin position="307"/>
        <end position="317"/>
    </location>
</feature>
<evidence type="ECO:0000256" key="8">
    <source>
        <dbReference type="ARBA" id="ARBA00022763"/>
    </source>
</evidence>
<keyword evidence="8 16" id="KW-0227">DNA damage</keyword>
<evidence type="ECO:0000256" key="11">
    <source>
        <dbReference type="ARBA" id="ARBA00022833"/>
    </source>
</evidence>
<comment type="catalytic activity">
    <reaction evidence="1 16">
        <text>S-ubiquitinyl-[E2 ubiquitin-conjugating enzyme]-L-cysteine + [acceptor protein]-L-lysine = [E2 ubiquitin-conjugating enzyme]-L-cysteine + N(6)-ubiquitinyl-[acceptor protein]-L-lysine.</text>
        <dbReference type="EC" id="2.3.2.27"/>
    </reaction>
</comment>
<comment type="subcellular location">
    <subcellularLocation>
        <location evidence="2 16">Nucleus</location>
    </subcellularLocation>
</comment>
<evidence type="ECO:0000256" key="12">
    <source>
        <dbReference type="ARBA" id="ARBA00023172"/>
    </source>
</evidence>
<evidence type="ECO:0000256" key="6">
    <source>
        <dbReference type="ARBA" id="ARBA00022679"/>
    </source>
</evidence>
<dbReference type="OrthoDB" id="185455at2759"/>
<comment type="similarity">
    <text evidence="3 16">Belongs to the NSE1 family.</text>
</comment>
<dbReference type="Proteomes" id="UP000054538">
    <property type="component" value="Unassembled WGS sequence"/>
</dbReference>
<gene>
    <name evidence="19" type="ORF">PAXRUDRAFT_30885</name>
</gene>
<evidence type="ECO:0000259" key="18">
    <source>
        <dbReference type="PROSITE" id="PS50089"/>
    </source>
</evidence>
<dbReference type="InterPro" id="IPR014857">
    <property type="entry name" value="Nse1_RING_C4HC3-type"/>
</dbReference>
<evidence type="ECO:0000256" key="1">
    <source>
        <dbReference type="ARBA" id="ARBA00000900"/>
    </source>
</evidence>
<dbReference type="Gene3D" id="3.90.1150.220">
    <property type="match status" value="1"/>
</dbReference>
<evidence type="ECO:0000256" key="3">
    <source>
        <dbReference type="ARBA" id="ARBA00010258"/>
    </source>
</evidence>
<dbReference type="InterPro" id="IPR013083">
    <property type="entry name" value="Znf_RING/FYVE/PHD"/>
</dbReference>